<evidence type="ECO:0000256" key="5">
    <source>
        <dbReference type="ARBA" id="ARBA00022519"/>
    </source>
</evidence>
<dbReference type="RefSeq" id="WP_089797347.1">
    <property type="nucleotide sequence ID" value="NZ_FPBP01000017.1"/>
</dbReference>
<gene>
    <name evidence="13" type="ORF">SAMN04487955_11743</name>
</gene>
<keyword evidence="7 10" id="KW-0653">Protein transport</keyword>
<keyword evidence="5 10" id="KW-0997">Cell inner membrane</keyword>
<accession>A0A1I7KBR8</accession>
<keyword evidence="4 10" id="KW-1003">Cell membrane</keyword>
<proteinExistence type="inferred from homology"/>
<feature type="compositionally biased region" description="Low complexity" evidence="11">
    <location>
        <begin position="140"/>
        <end position="150"/>
    </location>
</feature>
<dbReference type="GO" id="GO:0031992">
    <property type="term" value="F:energy transducer activity"/>
    <property type="evidence" value="ECO:0007669"/>
    <property type="project" value="InterPro"/>
</dbReference>
<name>A0A1I7KBR8_9GAMM</name>
<dbReference type="PROSITE" id="PS52015">
    <property type="entry name" value="TONB_CTD"/>
    <property type="match status" value="1"/>
</dbReference>
<dbReference type="GO" id="GO:0098797">
    <property type="term" value="C:plasma membrane protein complex"/>
    <property type="evidence" value="ECO:0007669"/>
    <property type="project" value="TreeGrafter"/>
</dbReference>
<evidence type="ECO:0000259" key="12">
    <source>
        <dbReference type="PROSITE" id="PS52015"/>
    </source>
</evidence>
<dbReference type="PRINTS" id="PR01374">
    <property type="entry name" value="TONBPROTEIN"/>
</dbReference>
<dbReference type="Proteomes" id="UP000198693">
    <property type="component" value="Unassembled WGS sequence"/>
</dbReference>
<dbReference type="AlphaFoldDB" id="A0A1I7KBR8"/>
<evidence type="ECO:0000256" key="10">
    <source>
        <dbReference type="RuleBase" id="RU362123"/>
    </source>
</evidence>
<dbReference type="InterPro" id="IPR037682">
    <property type="entry name" value="TonB_C"/>
</dbReference>
<protein>
    <recommendedName>
        <fullName evidence="10">Protein TonB</fullName>
    </recommendedName>
</protein>
<evidence type="ECO:0000256" key="2">
    <source>
        <dbReference type="ARBA" id="ARBA00006555"/>
    </source>
</evidence>
<evidence type="ECO:0000256" key="1">
    <source>
        <dbReference type="ARBA" id="ARBA00004383"/>
    </source>
</evidence>
<dbReference type="PANTHER" id="PTHR33446:SF2">
    <property type="entry name" value="PROTEIN TONB"/>
    <property type="match status" value="1"/>
</dbReference>
<keyword evidence="8" id="KW-1133">Transmembrane helix</keyword>
<feature type="domain" description="TonB C-terminal" evidence="12">
    <location>
        <begin position="168"/>
        <end position="255"/>
    </location>
</feature>
<dbReference type="GO" id="GO:0030288">
    <property type="term" value="C:outer membrane-bounded periplasmic space"/>
    <property type="evidence" value="ECO:0007669"/>
    <property type="project" value="InterPro"/>
</dbReference>
<evidence type="ECO:0000256" key="11">
    <source>
        <dbReference type="SAM" id="MobiDB-lite"/>
    </source>
</evidence>
<dbReference type="InterPro" id="IPR003538">
    <property type="entry name" value="TonB"/>
</dbReference>
<comment type="similarity">
    <text evidence="2 10">Belongs to the TonB family.</text>
</comment>
<evidence type="ECO:0000313" key="13">
    <source>
        <dbReference type="EMBL" id="SFU94846.1"/>
    </source>
</evidence>
<keyword evidence="9" id="KW-0472">Membrane</keyword>
<reference evidence="14" key="1">
    <citation type="submission" date="2016-10" db="EMBL/GenBank/DDBJ databases">
        <authorList>
            <person name="Varghese N."/>
            <person name="Submissions S."/>
        </authorList>
    </citation>
    <scope>NUCLEOTIDE SEQUENCE [LARGE SCALE GENOMIC DNA]</scope>
    <source>
        <strain evidence="14">CGMCC 1.6981</strain>
    </source>
</reference>
<dbReference type="OrthoDB" id="1628901at2"/>
<sequence length="255" mass="27615">MSRLLFAVAGGVGLALLLFWLLALLVAPPQENIEMLEMAMPLAMVEAPQAQDAPSEPAPQSEPLPEPPAEPSPAPEPSPLPDSQLTLPEPELADIDMPAMELDEPLPPLTEQPPEPQPEPEPEPAPDPAPEPTPEPAPEATPDAATALPAGDIASNDGETSEAADVPVDVGRVTPTSQVPPEYPSRAQRRGMEGFVELEFVIQRDGRVDPESIRVVSANPRNIFDKAALDAVRQWRFDTAERLRQARQRLEFQLR</sequence>
<evidence type="ECO:0000256" key="8">
    <source>
        <dbReference type="ARBA" id="ARBA00022989"/>
    </source>
</evidence>
<keyword evidence="14" id="KW-1185">Reference proteome</keyword>
<dbReference type="PANTHER" id="PTHR33446">
    <property type="entry name" value="PROTEIN TONB-RELATED"/>
    <property type="match status" value="1"/>
</dbReference>
<organism evidence="13 14">
    <name type="scientific">Halomonas korlensis</name>
    <dbReference type="NCBI Taxonomy" id="463301"/>
    <lineage>
        <taxon>Bacteria</taxon>
        <taxon>Pseudomonadati</taxon>
        <taxon>Pseudomonadota</taxon>
        <taxon>Gammaproteobacteria</taxon>
        <taxon>Oceanospirillales</taxon>
        <taxon>Halomonadaceae</taxon>
        <taxon>Halomonas</taxon>
    </lineage>
</organism>
<dbReference type="InterPro" id="IPR006260">
    <property type="entry name" value="TonB/TolA_C"/>
</dbReference>
<evidence type="ECO:0000256" key="9">
    <source>
        <dbReference type="ARBA" id="ARBA00023136"/>
    </source>
</evidence>
<dbReference type="SUPFAM" id="SSF74653">
    <property type="entry name" value="TolA/TonB C-terminal domain"/>
    <property type="match status" value="1"/>
</dbReference>
<dbReference type="Pfam" id="PF03544">
    <property type="entry name" value="TonB_C"/>
    <property type="match status" value="1"/>
</dbReference>
<comment type="subcellular location">
    <subcellularLocation>
        <location evidence="1 10">Cell inner membrane</location>
        <topology evidence="1 10">Single-pass membrane protein</topology>
        <orientation evidence="1 10">Periplasmic side</orientation>
    </subcellularLocation>
</comment>
<comment type="function">
    <text evidence="10">Interacts with outer membrane receptor proteins that carry out high-affinity binding and energy dependent uptake into the periplasmic space of specific substrates. It could act to transduce energy from the cytoplasmic membrane to specific energy-requiring processes in the outer membrane, resulting in the release into the periplasm of ligands bound by these outer membrane proteins.</text>
</comment>
<dbReference type="STRING" id="463301.SAMN04487955_11743"/>
<keyword evidence="6" id="KW-0812">Transmembrane</keyword>
<dbReference type="GO" id="GO:0015891">
    <property type="term" value="P:siderophore transport"/>
    <property type="evidence" value="ECO:0007669"/>
    <property type="project" value="InterPro"/>
</dbReference>
<feature type="compositionally biased region" description="Pro residues" evidence="11">
    <location>
        <begin position="56"/>
        <end position="80"/>
    </location>
</feature>
<evidence type="ECO:0000256" key="3">
    <source>
        <dbReference type="ARBA" id="ARBA00022448"/>
    </source>
</evidence>
<evidence type="ECO:0000313" key="14">
    <source>
        <dbReference type="Proteomes" id="UP000198693"/>
    </source>
</evidence>
<dbReference type="InterPro" id="IPR051045">
    <property type="entry name" value="TonB-dependent_transducer"/>
</dbReference>
<keyword evidence="3 10" id="KW-0813">Transport</keyword>
<dbReference type="EMBL" id="FPBP01000017">
    <property type="protein sequence ID" value="SFU94846.1"/>
    <property type="molecule type" value="Genomic_DNA"/>
</dbReference>
<feature type="region of interest" description="Disordered" evidence="11">
    <location>
        <begin position="47"/>
        <end position="190"/>
    </location>
</feature>
<evidence type="ECO:0000256" key="7">
    <source>
        <dbReference type="ARBA" id="ARBA00022927"/>
    </source>
</evidence>
<dbReference type="GO" id="GO:0015031">
    <property type="term" value="P:protein transport"/>
    <property type="evidence" value="ECO:0007669"/>
    <property type="project" value="UniProtKB-UniRule"/>
</dbReference>
<keyword evidence="10" id="KW-0735">Signal-anchor</keyword>
<feature type="compositionally biased region" description="Pro residues" evidence="11">
    <location>
        <begin position="105"/>
        <end position="117"/>
    </location>
</feature>
<evidence type="ECO:0000256" key="4">
    <source>
        <dbReference type="ARBA" id="ARBA00022475"/>
    </source>
</evidence>
<dbReference type="GO" id="GO:0055085">
    <property type="term" value="P:transmembrane transport"/>
    <property type="evidence" value="ECO:0007669"/>
    <property type="project" value="InterPro"/>
</dbReference>
<evidence type="ECO:0000256" key="6">
    <source>
        <dbReference type="ARBA" id="ARBA00022692"/>
    </source>
</evidence>
<feature type="compositionally biased region" description="Pro residues" evidence="11">
    <location>
        <begin position="125"/>
        <end position="139"/>
    </location>
</feature>
<dbReference type="Gene3D" id="3.30.2420.10">
    <property type="entry name" value="TonB"/>
    <property type="match status" value="1"/>
</dbReference>
<dbReference type="NCBIfam" id="TIGR01352">
    <property type="entry name" value="tonB_Cterm"/>
    <property type="match status" value="1"/>
</dbReference>